<reference evidence="2" key="1">
    <citation type="submission" date="2006-10" db="EMBL/GenBank/DDBJ databases">
        <authorList>
            <person name="Amadeo P."/>
            <person name="Zhao Q."/>
            <person name="Wortman J."/>
            <person name="Fraser-Liggett C."/>
            <person name="Carlton J."/>
        </authorList>
    </citation>
    <scope>NUCLEOTIDE SEQUENCE</scope>
    <source>
        <strain evidence="2">G3</strain>
    </source>
</reference>
<proteinExistence type="predicted"/>
<dbReference type="KEGG" id="tva:4758313"/>
<feature type="region of interest" description="Disordered" evidence="1">
    <location>
        <begin position="124"/>
        <end position="156"/>
    </location>
</feature>
<dbReference type="Proteomes" id="UP000001542">
    <property type="component" value="Unassembled WGS sequence"/>
</dbReference>
<dbReference type="VEuPathDB" id="TrichDB:TVAG_317770"/>
<evidence type="ECO:0000256" key="1">
    <source>
        <dbReference type="SAM" id="MobiDB-lite"/>
    </source>
</evidence>
<dbReference type="InParanoid" id="A2F3M4"/>
<evidence type="ECO:0000313" key="2">
    <source>
        <dbReference type="EMBL" id="EAY00492.1"/>
    </source>
</evidence>
<dbReference type="VEuPathDB" id="TrichDB:TVAGG3_0551640"/>
<accession>A2F3M4</accession>
<gene>
    <name evidence="2" type="ORF">TVAG_317770</name>
</gene>
<keyword evidence="3" id="KW-1185">Reference proteome</keyword>
<dbReference type="EMBL" id="DS113599">
    <property type="protein sequence ID" value="EAY00492.1"/>
    <property type="molecule type" value="Genomic_DNA"/>
</dbReference>
<name>A2F3M4_TRIV3</name>
<organism evidence="2 3">
    <name type="scientific">Trichomonas vaginalis (strain ATCC PRA-98 / G3)</name>
    <dbReference type="NCBI Taxonomy" id="412133"/>
    <lineage>
        <taxon>Eukaryota</taxon>
        <taxon>Metamonada</taxon>
        <taxon>Parabasalia</taxon>
        <taxon>Trichomonadida</taxon>
        <taxon>Trichomonadidae</taxon>
        <taxon>Trichomonas</taxon>
    </lineage>
</organism>
<evidence type="ECO:0000313" key="3">
    <source>
        <dbReference type="Proteomes" id="UP000001542"/>
    </source>
</evidence>
<dbReference type="RefSeq" id="XP_001313421.1">
    <property type="nucleotide sequence ID" value="XM_001313420.1"/>
</dbReference>
<sequence length="507" mass="56414">MMENSPTIRYLNFHACPCYNGFTIGASLQLSYAKFVDNNIYNRYFMYLSGISTFQYCFFKNNNGFIKHSQSLSITDCYFDNFQVDGPGLSFTRVQTSGEVFPTNFEVYSNGNCIAVPYVGEQPPAPEIPPATPPPTRSPAPTQWPMPTATPVPPASTTPDKNFEYQIYSERQNVTEQSRIIVHDCVFNNIKLGLSITGNNLYVRLEMWETTFYKCSNQYGNDQSPAGFLFYPQFSGSNEFVSCLVNRTCGYELTAHHSIFAYVKVTPTSYNHANLTSITRCAPDPGGSNAEGRYNTVDLRSGKHVFNSWNSSNCQVTDTAGIFTVGDGQGGTKSQILYATFYNNYATGSMVLNCLNTDIVYSHLNIIKDRSDKAALFLAVSSTFLLESSIVLDCQMKDNKMMSFQSLINPSSSSSSTATIKSCFLQSNIDTSGCTVIDTVRQSTETYKLTHFANFICEVEVSAKPLAPQPTFMTRCMRFDVSEANKKFLKMKKTKVGMAFAEATLSV</sequence>
<reference evidence="2" key="2">
    <citation type="journal article" date="2007" name="Science">
        <title>Draft genome sequence of the sexually transmitted pathogen Trichomonas vaginalis.</title>
        <authorList>
            <person name="Carlton J.M."/>
            <person name="Hirt R.P."/>
            <person name="Silva J.C."/>
            <person name="Delcher A.L."/>
            <person name="Schatz M."/>
            <person name="Zhao Q."/>
            <person name="Wortman J.R."/>
            <person name="Bidwell S.L."/>
            <person name="Alsmark U.C.M."/>
            <person name="Besteiro S."/>
            <person name="Sicheritz-Ponten T."/>
            <person name="Noel C.J."/>
            <person name="Dacks J.B."/>
            <person name="Foster P.G."/>
            <person name="Simillion C."/>
            <person name="Van de Peer Y."/>
            <person name="Miranda-Saavedra D."/>
            <person name="Barton G.J."/>
            <person name="Westrop G.D."/>
            <person name="Mueller S."/>
            <person name="Dessi D."/>
            <person name="Fiori P.L."/>
            <person name="Ren Q."/>
            <person name="Paulsen I."/>
            <person name="Zhang H."/>
            <person name="Bastida-Corcuera F.D."/>
            <person name="Simoes-Barbosa A."/>
            <person name="Brown M.T."/>
            <person name="Hayes R.D."/>
            <person name="Mukherjee M."/>
            <person name="Okumura C.Y."/>
            <person name="Schneider R."/>
            <person name="Smith A.J."/>
            <person name="Vanacova S."/>
            <person name="Villalvazo M."/>
            <person name="Haas B.J."/>
            <person name="Pertea M."/>
            <person name="Feldblyum T.V."/>
            <person name="Utterback T.R."/>
            <person name="Shu C.L."/>
            <person name="Osoegawa K."/>
            <person name="de Jong P.J."/>
            <person name="Hrdy I."/>
            <person name="Horvathova L."/>
            <person name="Zubacova Z."/>
            <person name="Dolezal P."/>
            <person name="Malik S.B."/>
            <person name="Logsdon J.M. Jr."/>
            <person name="Henze K."/>
            <person name="Gupta A."/>
            <person name="Wang C.C."/>
            <person name="Dunne R.L."/>
            <person name="Upcroft J.A."/>
            <person name="Upcroft P."/>
            <person name="White O."/>
            <person name="Salzberg S.L."/>
            <person name="Tang P."/>
            <person name="Chiu C.-H."/>
            <person name="Lee Y.-S."/>
            <person name="Embley T.M."/>
            <person name="Coombs G.H."/>
            <person name="Mottram J.C."/>
            <person name="Tachezy J."/>
            <person name="Fraser-Liggett C.M."/>
            <person name="Johnson P.J."/>
        </authorList>
    </citation>
    <scope>NUCLEOTIDE SEQUENCE [LARGE SCALE GENOMIC DNA]</scope>
    <source>
        <strain evidence="2">G3</strain>
    </source>
</reference>
<dbReference type="AlphaFoldDB" id="A2F3M4"/>
<protein>
    <submittedName>
        <fullName evidence="2">Uncharacterized protein</fullName>
    </submittedName>
</protein>